<accession>A0A8D3CZA9</accession>
<sequence length="946" mass="105610">MIISNAEQQTVSNETSKVFSIQNTLSASAVRQQMHTTIQKTVSVSSKQSAESVNTDKVHTSNTDVANAGSMTSDRKDSQNQKTKGSNKSEYKKDEEMPVPIVEPEISLNVKSSHSQYDNKKTTNNLNQSSKKEEIVTSDVKESISPQRENKKKNHYSPTKSREKVSDQPIHTEKAAANTNGKTVKPNQKVKKNNKQEKQVETKMSDDGEKQDLKVEATEVKVISESKDVNTELKQGIKKVAATASSLVATEIITDSQFETPTPTKKKKKSKKSKGQGKDISIESKIEATETKTVTSEKSHHTQEKIAVAQIRKSINEEHIQVMREVIAIESKDHQSSLQQKGVQKHLKASEKKKGVTVIQQSKEESRDVSITVTSKSEQNQLVKSTTGTTDEESQRQEVQVLISHITEIQRVSGKNDAKSLKTLLNSVPDWLMSPERKCELEGSVTESDAHKNQEILSQVKHLAEAKLMHLDDNETMERHECEPISEKDLSGGATPRISKISIGSAKIENQISQKTCQDRRKVEVSQCKSVDLRAPSPLLRMRSPSPTFITIESTRRTDSPQRVTPSPTLLHRPPTPPTPPPRRCDTPTSRLTRITPSPTFDRAENLARLKDTTAKLSRGVTPPPILSPQQILEKKSEIVESPASFHRQIKIDSQVVEEAHRAHVGEEQAHFSECINANEIQRKSETHTPLCHNDPDLVEDSDISEPSTASVKEKREFFEEAQKAEINKSYVRKEPIAIPERLGQDMEESVAENENKEKDELPRADMSSLVNKFESAEEEIYLRKELIPLTEHIHDDTESTDCDEEKTEGGSRQKRSGFSEKKSITDHFSNVDEFGNGVIGTRTTVSEHSESVSTEQTPFSYADAVKRKAAAARRTETYDEDATEKLLRNFHKTWTESETVFKSLGYTVSAEMTSHVVSHQTNTVSSGKNCSLSNGCSDSGQKKIP</sequence>
<organism evidence="2 3">
    <name type="scientific">Scophthalmus maximus</name>
    <name type="common">Turbot</name>
    <name type="synonym">Psetta maxima</name>
    <dbReference type="NCBI Taxonomy" id="52904"/>
    <lineage>
        <taxon>Eukaryota</taxon>
        <taxon>Metazoa</taxon>
        <taxon>Chordata</taxon>
        <taxon>Craniata</taxon>
        <taxon>Vertebrata</taxon>
        <taxon>Euteleostomi</taxon>
        <taxon>Actinopterygii</taxon>
        <taxon>Neopterygii</taxon>
        <taxon>Teleostei</taxon>
        <taxon>Neoteleostei</taxon>
        <taxon>Acanthomorphata</taxon>
        <taxon>Carangaria</taxon>
        <taxon>Pleuronectiformes</taxon>
        <taxon>Pleuronectoidei</taxon>
        <taxon>Scophthalmidae</taxon>
        <taxon>Scophthalmus</taxon>
    </lineage>
</organism>
<evidence type="ECO:0000256" key="1">
    <source>
        <dbReference type="SAM" id="MobiDB-lite"/>
    </source>
</evidence>
<reference evidence="2" key="2">
    <citation type="submission" date="2025-08" db="UniProtKB">
        <authorList>
            <consortium name="Ensembl"/>
        </authorList>
    </citation>
    <scope>IDENTIFICATION</scope>
</reference>
<dbReference type="Ensembl" id="ENSSMAT00000070896.1">
    <property type="protein sequence ID" value="ENSSMAP00000052617.1"/>
    <property type="gene ID" value="ENSSMAG00000031318.1"/>
</dbReference>
<feature type="compositionally biased region" description="Basic residues" evidence="1">
    <location>
        <begin position="264"/>
        <end position="275"/>
    </location>
</feature>
<feature type="region of interest" description="Disordered" evidence="1">
    <location>
        <begin position="252"/>
        <end position="285"/>
    </location>
</feature>
<dbReference type="GO" id="GO:0001725">
    <property type="term" value="C:stress fiber"/>
    <property type="evidence" value="ECO:0007669"/>
    <property type="project" value="TreeGrafter"/>
</dbReference>
<feature type="region of interest" description="Disordered" evidence="1">
    <location>
        <begin position="792"/>
        <end position="838"/>
    </location>
</feature>
<feature type="compositionally biased region" description="Polar residues" evidence="1">
    <location>
        <begin position="369"/>
        <end position="389"/>
    </location>
</feature>
<dbReference type="PANTHER" id="PTHR22591:SF3">
    <property type="entry name" value="XIN ACTIN-BINDING REPEAT-CONTAINING 2B"/>
    <property type="match status" value="1"/>
</dbReference>
<dbReference type="InterPro" id="IPR030072">
    <property type="entry name" value="XIRP1/XIRP2"/>
</dbReference>
<dbReference type="GO" id="GO:0007015">
    <property type="term" value="P:actin filament organization"/>
    <property type="evidence" value="ECO:0007669"/>
    <property type="project" value="TreeGrafter"/>
</dbReference>
<feature type="compositionally biased region" description="Basic and acidic residues" evidence="1">
    <location>
        <begin position="276"/>
        <end position="285"/>
    </location>
</feature>
<dbReference type="GeneTree" id="ENSGT00530000063779"/>
<reference evidence="2" key="1">
    <citation type="submission" date="2023-05" db="EMBL/GenBank/DDBJ databases">
        <title>High-quality long-read genome of Scophthalmus maximus.</title>
        <authorList>
            <person name="Lien S."/>
            <person name="Martinez P."/>
        </authorList>
    </citation>
    <scope>NUCLEOTIDE SEQUENCE [LARGE SCALE GENOMIC DNA]</scope>
</reference>
<feature type="compositionally biased region" description="Polar residues" evidence="1">
    <location>
        <begin position="109"/>
        <end position="129"/>
    </location>
</feature>
<proteinExistence type="predicted"/>
<feature type="compositionally biased region" description="Polar residues" evidence="1">
    <location>
        <begin position="252"/>
        <end position="263"/>
    </location>
</feature>
<name>A0A8D3CZA9_SCOMX</name>
<feature type="region of interest" description="Disordered" evidence="1">
    <location>
        <begin position="554"/>
        <end position="597"/>
    </location>
</feature>
<feature type="compositionally biased region" description="Basic and acidic residues" evidence="1">
    <location>
        <begin position="808"/>
        <end position="826"/>
    </location>
</feature>
<feature type="compositionally biased region" description="Basic and acidic residues" evidence="1">
    <location>
        <begin position="87"/>
        <end position="96"/>
    </location>
</feature>
<feature type="compositionally biased region" description="Polar residues" evidence="1">
    <location>
        <begin position="41"/>
        <end position="53"/>
    </location>
</feature>
<feature type="compositionally biased region" description="Basic and acidic residues" evidence="1">
    <location>
        <begin position="194"/>
        <end position="212"/>
    </location>
</feature>
<feature type="compositionally biased region" description="Basic and acidic residues" evidence="1">
    <location>
        <begin position="754"/>
        <end position="764"/>
    </location>
</feature>
<evidence type="ECO:0000313" key="2">
    <source>
        <dbReference type="Ensembl" id="ENSSMAP00000052617.1"/>
    </source>
</evidence>
<evidence type="ECO:0000313" key="3">
    <source>
        <dbReference type="Proteomes" id="UP000694558"/>
    </source>
</evidence>
<feature type="region of interest" description="Disordered" evidence="1">
    <location>
        <begin position="922"/>
        <end position="946"/>
    </location>
</feature>
<feature type="region of interest" description="Disordered" evidence="1">
    <location>
        <begin position="729"/>
        <end position="770"/>
    </location>
</feature>
<feature type="compositionally biased region" description="Basic and acidic residues" evidence="1">
    <location>
        <begin position="160"/>
        <end position="174"/>
    </location>
</feature>
<dbReference type="Proteomes" id="UP000694558">
    <property type="component" value="Chromosome 14"/>
</dbReference>
<feature type="region of interest" description="Disordered" evidence="1">
    <location>
        <begin position="686"/>
        <end position="714"/>
    </location>
</feature>
<dbReference type="AlphaFoldDB" id="A0A8D3CZA9"/>
<feature type="region of interest" description="Disordered" evidence="1">
    <location>
        <begin position="345"/>
        <end position="395"/>
    </location>
</feature>
<feature type="compositionally biased region" description="Basic and acidic residues" evidence="1">
    <location>
        <begin position="130"/>
        <end position="142"/>
    </location>
</feature>
<feature type="compositionally biased region" description="Polar residues" evidence="1">
    <location>
        <begin position="922"/>
        <end position="940"/>
    </location>
</feature>
<dbReference type="GO" id="GO:0051015">
    <property type="term" value="F:actin filament binding"/>
    <property type="evidence" value="ECO:0007669"/>
    <property type="project" value="TreeGrafter"/>
</dbReference>
<dbReference type="GO" id="GO:0005925">
    <property type="term" value="C:focal adhesion"/>
    <property type="evidence" value="ECO:0007669"/>
    <property type="project" value="TreeGrafter"/>
</dbReference>
<protein>
    <submittedName>
        <fullName evidence="2">Uncharacterized protein</fullName>
    </submittedName>
</protein>
<dbReference type="PANTHER" id="PTHR22591">
    <property type="entry name" value="XIN"/>
    <property type="match status" value="1"/>
</dbReference>
<feature type="compositionally biased region" description="Polar residues" evidence="1">
    <location>
        <begin position="60"/>
        <end position="72"/>
    </location>
</feature>
<feature type="region of interest" description="Disordered" evidence="1">
    <location>
        <begin position="41"/>
        <end position="212"/>
    </location>
</feature>